<keyword evidence="3" id="KW-0648">Protein biosynthesis</keyword>
<dbReference type="Gene3D" id="3.30.160.20">
    <property type="match status" value="1"/>
</dbReference>
<organism evidence="5 6">
    <name type="scientific">Eptatretus burgeri</name>
    <name type="common">Inshore hagfish</name>
    <dbReference type="NCBI Taxonomy" id="7764"/>
    <lineage>
        <taxon>Eukaryota</taxon>
        <taxon>Metazoa</taxon>
        <taxon>Chordata</taxon>
        <taxon>Craniata</taxon>
        <taxon>Vertebrata</taxon>
        <taxon>Cyclostomata</taxon>
        <taxon>Myxini</taxon>
        <taxon>Myxiniformes</taxon>
        <taxon>Myxinidae</taxon>
        <taxon>Eptatretinae</taxon>
        <taxon>Eptatretus</taxon>
    </lineage>
</organism>
<dbReference type="Pfam" id="PF03462">
    <property type="entry name" value="PCRF"/>
    <property type="match status" value="1"/>
</dbReference>
<dbReference type="GO" id="GO:0070126">
    <property type="term" value="P:mitochondrial translational termination"/>
    <property type="evidence" value="ECO:0007669"/>
    <property type="project" value="TreeGrafter"/>
</dbReference>
<dbReference type="GO" id="GO:0005739">
    <property type="term" value="C:mitochondrion"/>
    <property type="evidence" value="ECO:0007669"/>
    <property type="project" value="TreeGrafter"/>
</dbReference>
<keyword evidence="6" id="KW-1185">Reference proteome</keyword>
<reference evidence="5" key="2">
    <citation type="submission" date="2025-09" db="UniProtKB">
        <authorList>
            <consortium name="Ensembl"/>
        </authorList>
    </citation>
    <scope>IDENTIFICATION</scope>
</reference>
<dbReference type="PANTHER" id="PTHR43804:SF7">
    <property type="entry name" value="LD18447P"/>
    <property type="match status" value="1"/>
</dbReference>
<evidence type="ECO:0000313" key="5">
    <source>
        <dbReference type="Ensembl" id="ENSEBUP00000008701.1"/>
    </source>
</evidence>
<dbReference type="InterPro" id="IPR045853">
    <property type="entry name" value="Pep_chain_release_fac_I_sf"/>
</dbReference>
<dbReference type="Pfam" id="PF00472">
    <property type="entry name" value="RF-1"/>
    <property type="match status" value="1"/>
</dbReference>
<dbReference type="GeneTree" id="ENSGT00940000155683"/>
<dbReference type="PANTHER" id="PTHR43804">
    <property type="entry name" value="LD18447P"/>
    <property type="match status" value="1"/>
</dbReference>
<dbReference type="InterPro" id="IPR050057">
    <property type="entry name" value="Prokaryotic/Mito_RF"/>
</dbReference>
<dbReference type="Proteomes" id="UP000694388">
    <property type="component" value="Unplaced"/>
</dbReference>
<evidence type="ECO:0000256" key="2">
    <source>
        <dbReference type="ARBA" id="ARBA00022481"/>
    </source>
</evidence>
<dbReference type="Gene3D" id="3.30.70.1660">
    <property type="match status" value="1"/>
</dbReference>
<comment type="similarity">
    <text evidence="1">Belongs to the prokaryotic/mitochondrial release factor family.</text>
</comment>
<keyword evidence="2" id="KW-0488">Methylation</keyword>
<dbReference type="GO" id="GO:0003747">
    <property type="term" value="F:translation release factor activity"/>
    <property type="evidence" value="ECO:0007669"/>
    <property type="project" value="InterPro"/>
</dbReference>
<evidence type="ECO:0000259" key="4">
    <source>
        <dbReference type="PROSITE" id="PS00745"/>
    </source>
</evidence>
<dbReference type="AlphaFoldDB" id="A0A8C4Q1R6"/>
<dbReference type="SUPFAM" id="SSF75620">
    <property type="entry name" value="Release factor"/>
    <property type="match status" value="1"/>
</dbReference>
<dbReference type="FunFam" id="3.30.160.20:FF:000004">
    <property type="entry name" value="Peptide chain release factor 1"/>
    <property type="match status" value="1"/>
</dbReference>
<name>A0A8C4Q1R6_EPTBU</name>
<accession>A0A8C4Q1R6</accession>
<evidence type="ECO:0000313" key="6">
    <source>
        <dbReference type="Proteomes" id="UP000694388"/>
    </source>
</evidence>
<sequence length="324" mass="36762">LFVYAEEETRETLLVFCNFCHLVCLQLWEVILPEEKGDEDNAMLEVEAGVGGQEAMLFTSKVFHMYEKYAAFRNWTFNILEYNTTELGGMRLACASVVGPGSYKLLKYEGGVHRVQRVPQTDRHGRVHTSTMSVVVLPQPSEIKLHIDPKDLRIETKRSRGPGGQHVNTTESAVRITHLPSGIVCESQRDRSQLRNRDYAMAALRAKLYGRLLHQEQSALQSARKLQVDKGKTEKTRMDESMCKINCPRPSVYENQEAQLWSRSSLCPYVLPFIKSPPLSLRLGPHCVHGRSCMGWGILSSHLIGISELRLLMVSWDWPCCVVC</sequence>
<protein>
    <submittedName>
        <fullName evidence="5">Mitochondrial translational release factor 1-like</fullName>
    </submittedName>
</protein>
<proteinExistence type="inferred from homology"/>
<evidence type="ECO:0000256" key="3">
    <source>
        <dbReference type="ARBA" id="ARBA00022917"/>
    </source>
</evidence>
<dbReference type="SMART" id="SM00937">
    <property type="entry name" value="PCRF"/>
    <property type="match status" value="1"/>
</dbReference>
<dbReference type="InterPro" id="IPR000352">
    <property type="entry name" value="Pep_chain_release_fac_I"/>
</dbReference>
<feature type="domain" description="Prokaryotic-type class I peptide chain release factors" evidence="4">
    <location>
        <begin position="158"/>
        <end position="174"/>
    </location>
</feature>
<dbReference type="InterPro" id="IPR005139">
    <property type="entry name" value="PCRF"/>
</dbReference>
<evidence type="ECO:0000256" key="1">
    <source>
        <dbReference type="ARBA" id="ARBA00010835"/>
    </source>
</evidence>
<dbReference type="Ensembl" id="ENSEBUT00000009210.1">
    <property type="protein sequence ID" value="ENSEBUP00000008701.1"/>
    <property type="gene ID" value="ENSEBUG00000005616.1"/>
</dbReference>
<reference evidence="5" key="1">
    <citation type="submission" date="2025-08" db="UniProtKB">
        <authorList>
            <consortium name="Ensembl"/>
        </authorList>
    </citation>
    <scope>IDENTIFICATION</scope>
</reference>
<dbReference type="PROSITE" id="PS00745">
    <property type="entry name" value="RF_PROK_I"/>
    <property type="match status" value="1"/>
</dbReference>